<proteinExistence type="predicted"/>
<dbReference type="Proteomes" id="UP000553632">
    <property type="component" value="Unassembled WGS sequence"/>
</dbReference>
<protein>
    <submittedName>
        <fullName evidence="1">Uncharacterized protein</fullName>
    </submittedName>
</protein>
<evidence type="ECO:0000313" key="2">
    <source>
        <dbReference type="Proteomes" id="UP000553632"/>
    </source>
</evidence>
<gene>
    <name evidence="1" type="ORF">FOZ63_032087</name>
</gene>
<organism evidence="1 2">
    <name type="scientific">Perkinsus olseni</name>
    <name type="common">Perkinsus atlanticus</name>
    <dbReference type="NCBI Taxonomy" id="32597"/>
    <lineage>
        <taxon>Eukaryota</taxon>
        <taxon>Sar</taxon>
        <taxon>Alveolata</taxon>
        <taxon>Perkinsozoa</taxon>
        <taxon>Perkinsea</taxon>
        <taxon>Perkinsida</taxon>
        <taxon>Perkinsidae</taxon>
        <taxon>Perkinsus</taxon>
    </lineage>
</organism>
<dbReference type="EMBL" id="JABANO010030070">
    <property type="protein sequence ID" value="KAF4712516.1"/>
    <property type="molecule type" value="Genomic_DNA"/>
</dbReference>
<accession>A0A7J6QXR1</accession>
<keyword evidence="2" id="KW-1185">Reference proteome</keyword>
<reference evidence="1 2" key="1">
    <citation type="submission" date="2020-04" db="EMBL/GenBank/DDBJ databases">
        <title>Perkinsus olseni comparative genomics.</title>
        <authorList>
            <person name="Bogema D.R."/>
        </authorList>
    </citation>
    <scope>NUCLEOTIDE SEQUENCE [LARGE SCALE GENOMIC DNA]</scope>
    <source>
        <strain evidence="1 2">ATCC PRA-207</strain>
    </source>
</reference>
<sequence>MVFSRPFVSEAFLCFALVSILLVYFTGATKFRQQELLYGRVHGDGAEYFFIPRDEVPITDIATAHRIGLTRYYGGFYGRVKSQATGHQLGSVQLQTSDFVLHNSWQYNHDVVTKARIYRLKDGETLEYIADVVKGERCFGNVRQRKDSDGEEKYEAAPESIKRELHLICLGGFSALHPTTDLTVLDGNYTGTRQGRESWFEFRKGKVTDAKLTVKQIDKEFFYAIYYPLCDGVILAEVPTMHSSVEKVPTYSILERSKVQKQRVWSLASWRRRRQRAAAGGDEGAGLLDDDDESNALCRATHVRRRLSHDVLYNWDCHLPNYFLLKVNL</sequence>
<comment type="caution">
    <text evidence="1">The sequence shown here is derived from an EMBL/GenBank/DDBJ whole genome shotgun (WGS) entry which is preliminary data.</text>
</comment>
<dbReference type="AlphaFoldDB" id="A0A7J6QXR1"/>
<evidence type="ECO:0000313" key="1">
    <source>
        <dbReference type="EMBL" id="KAF4712516.1"/>
    </source>
</evidence>
<name>A0A7J6QXR1_PEROL</name>